<proteinExistence type="predicted"/>
<feature type="transmembrane region" description="Helical" evidence="1">
    <location>
        <begin position="100"/>
        <end position="118"/>
    </location>
</feature>
<keyword evidence="1" id="KW-0812">Transmembrane</keyword>
<dbReference type="NCBIfam" id="TIGR02185">
    <property type="entry name" value="Trep_Strep"/>
    <property type="match status" value="1"/>
</dbReference>
<keyword evidence="3" id="KW-1185">Reference proteome</keyword>
<name>F5XSG5_MICPN</name>
<dbReference type="HOGENOM" id="CLU_093450_1_0_11"/>
<dbReference type="EMBL" id="AP012204">
    <property type="protein sequence ID" value="BAK34846.1"/>
    <property type="molecule type" value="Genomic_DNA"/>
</dbReference>
<feature type="transmembrane region" description="Helical" evidence="1">
    <location>
        <begin position="24"/>
        <end position="44"/>
    </location>
</feature>
<feature type="transmembrane region" description="Helical" evidence="1">
    <location>
        <begin position="125"/>
        <end position="146"/>
    </location>
</feature>
<evidence type="ECO:0000313" key="3">
    <source>
        <dbReference type="Proteomes" id="UP000007947"/>
    </source>
</evidence>
<dbReference type="OrthoDB" id="9781459at2"/>
<evidence type="ECO:0000313" key="2">
    <source>
        <dbReference type="EMBL" id="BAK34846.1"/>
    </source>
</evidence>
<dbReference type="RefSeq" id="WP_013862726.1">
    <property type="nucleotide sequence ID" value="NC_015635.1"/>
</dbReference>
<organism evidence="2 3">
    <name type="scientific">Microlunatus phosphovorus (strain ATCC 700054 / DSM 10555 / JCM 9379 / NBRC 101784 / NCIMB 13414 / VKM Ac-1990 / NM-1)</name>
    <dbReference type="NCBI Taxonomy" id="1032480"/>
    <lineage>
        <taxon>Bacteria</taxon>
        <taxon>Bacillati</taxon>
        <taxon>Actinomycetota</taxon>
        <taxon>Actinomycetes</taxon>
        <taxon>Propionibacteriales</taxon>
        <taxon>Propionibacteriaceae</taxon>
        <taxon>Microlunatus</taxon>
    </lineage>
</organism>
<dbReference type="eggNOG" id="ENOG502Z948">
    <property type="taxonomic scope" value="Bacteria"/>
</dbReference>
<sequence>MSVDPTTGTPPRPKPSTRFSARDLLDTAIFAVIFIVVTYATGLLGIVSPVVWLLVVPLQVVASGIPVMLFLTRVRHAGMLTLFAGVVALFYLLGGNTLLGTAWIIVLGLVAEVILWSGRYRSRWAAIWAYTVFALSFFTPFLPLLVDRDSYLADSTWTQMGSDYVNAADALLTLPVLGIVALVIVITGLLGGLLGSALLRKHFVRAGLA</sequence>
<feature type="transmembrane region" description="Helical" evidence="1">
    <location>
        <begin position="50"/>
        <end position="70"/>
    </location>
</feature>
<dbReference type="Proteomes" id="UP000007947">
    <property type="component" value="Chromosome"/>
</dbReference>
<gene>
    <name evidence="2" type="ordered locus">MLP_18320</name>
</gene>
<dbReference type="AlphaFoldDB" id="F5XSG5"/>
<feature type="transmembrane region" description="Helical" evidence="1">
    <location>
        <begin position="176"/>
        <end position="199"/>
    </location>
</feature>
<protein>
    <submittedName>
        <fullName evidence="2">Uncharacterized protein</fullName>
    </submittedName>
</protein>
<dbReference type="Pfam" id="PF09605">
    <property type="entry name" value="Trep_Strep"/>
    <property type="match status" value="1"/>
</dbReference>
<accession>F5XSG5</accession>
<evidence type="ECO:0000256" key="1">
    <source>
        <dbReference type="SAM" id="Phobius"/>
    </source>
</evidence>
<reference evidence="2 3" key="1">
    <citation type="submission" date="2011-05" db="EMBL/GenBank/DDBJ databases">
        <title>Whole genome sequence of Microlunatus phosphovorus NM-1.</title>
        <authorList>
            <person name="Hosoyama A."/>
            <person name="Sasaki K."/>
            <person name="Harada T."/>
            <person name="Igarashi R."/>
            <person name="Kawakoshi A."/>
            <person name="Sasagawa M."/>
            <person name="Fukada J."/>
            <person name="Nakamura S."/>
            <person name="Katano Y."/>
            <person name="Hanada S."/>
            <person name="Kamagata Y."/>
            <person name="Nakamura N."/>
            <person name="Yamazaki S."/>
            <person name="Fujita N."/>
        </authorList>
    </citation>
    <scope>NUCLEOTIDE SEQUENCE [LARGE SCALE GENOMIC DNA]</scope>
    <source>
        <strain evidence="3">ATCC 700054 / DSM 10555 / JCM 9379 / NBRC 101784 / NCIMB 13414 / VKM Ac-1990 / NM-1</strain>
    </source>
</reference>
<dbReference type="KEGG" id="mph:MLP_18320"/>
<keyword evidence="1" id="KW-1133">Transmembrane helix</keyword>
<dbReference type="InterPro" id="IPR011733">
    <property type="entry name" value="CHP02185_IM"/>
</dbReference>
<keyword evidence="1" id="KW-0472">Membrane</keyword>
<dbReference type="STRING" id="1032480.MLP_18320"/>